<accession>A0A497XM22</accession>
<evidence type="ECO:0000259" key="1">
    <source>
        <dbReference type="PROSITE" id="PS51352"/>
    </source>
</evidence>
<dbReference type="PROSITE" id="PS51352">
    <property type="entry name" value="THIOREDOXIN_2"/>
    <property type="match status" value="1"/>
</dbReference>
<dbReference type="RefSeq" id="WP_121008897.1">
    <property type="nucleotide sequence ID" value="NZ_RCCJ01000001.1"/>
</dbReference>
<dbReference type="Gene3D" id="3.40.30.10">
    <property type="entry name" value="Glutaredoxin"/>
    <property type="match status" value="1"/>
</dbReference>
<dbReference type="InterPro" id="IPR013766">
    <property type="entry name" value="Thioredoxin_domain"/>
</dbReference>
<dbReference type="AlphaFoldDB" id="A0A497XM22"/>
<keyword evidence="3" id="KW-1185">Reference proteome</keyword>
<proteinExistence type="predicted"/>
<dbReference type="Proteomes" id="UP000267841">
    <property type="component" value="Unassembled WGS sequence"/>
</dbReference>
<evidence type="ECO:0000313" key="3">
    <source>
        <dbReference type="Proteomes" id="UP000267841"/>
    </source>
</evidence>
<evidence type="ECO:0000313" key="2">
    <source>
        <dbReference type="EMBL" id="RLJ69927.1"/>
    </source>
</evidence>
<dbReference type="EMBL" id="RCCJ01000001">
    <property type="protein sequence ID" value="RLJ69927.1"/>
    <property type="molecule type" value="Genomic_DNA"/>
</dbReference>
<dbReference type="Pfam" id="PF13098">
    <property type="entry name" value="Thioredoxin_2"/>
    <property type="match status" value="1"/>
</dbReference>
<gene>
    <name evidence="2" type="ORF">BCF55_0186</name>
</gene>
<feature type="domain" description="Thioredoxin" evidence="1">
    <location>
        <begin position="11"/>
        <end position="130"/>
    </location>
</feature>
<dbReference type="OrthoDB" id="32134at2"/>
<sequence length="137" mass="15881">MKALSVALLFLLVGFLWASRWYPDFREGVSVAKEEGKLVLVYFYENGCSYCKYMEEVVFIDPKVSSLMDRAFVVVPINVEDIPSYLDRRFRVIGTPTFFIYDPYKDEIVMQVLGLQETEQFLGLLDRACTKFGSKRC</sequence>
<dbReference type="InterPro" id="IPR036249">
    <property type="entry name" value="Thioredoxin-like_sf"/>
</dbReference>
<organism evidence="2 3">
    <name type="scientific">Hydrogenivirga caldilitoris</name>
    <dbReference type="NCBI Taxonomy" id="246264"/>
    <lineage>
        <taxon>Bacteria</taxon>
        <taxon>Pseudomonadati</taxon>
        <taxon>Aquificota</taxon>
        <taxon>Aquificia</taxon>
        <taxon>Aquificales</taxon>
        <taxon>Aquificaceae</taxon>
        <taxon>Hydrogenivirga</taxon>
    </lineage>
</organism>
<protein>
    <submittedName>
        <fullName evidence="2">Thioredoxin-related protein</fullName>
    </submittedName>
</protein>
<name>A0A497XM22_9AQUI</name>
<reference evidence="2 3" key="1">
    <citation type="submission" date="2018-10" db="EMBL/GenBank/DDBJ databases">
        <title>Genomic Encyclopedia of Archaeal and Bacterial Type Strains, Phase II (KMG-II): from individual species to whole genera.</title>
        <authorList>
            <person name="Goeker M."/>
        </authorList>
    </citation>
    <scope>NUCLEOTIDE SEQUENCE [LARGE SCALE GENOMIC DNA]</scope>
    <source>
        <strain evidence="2 3">DSM 16510</strain>
    </source>
</reference>
<dbReference type="InterPro" id="IPR012336">
    <property type="entry name" value="Thioredoxin-like_fold"/>
</dbReference>
<comment type="caution">
    <text evidence="2">The sequence shown here is derived from an EMBL/GenBank/DDBJ whole genome shotgun (WGS) entry which is preliminary data.</text>
</comment>
<dbReference type="SUPFAM" id="SSF52833">
    <property type="entry name" value="Thioredoxin-like"/>
    <property type="match status" value="1"/>
</dbReference>